<evidence type="ECO:0000256" key="4">
    <source>
        <dbReference type="ARBA" id="ARBA00022695"/>
    </source>
</evidence>
<dbReference type="SUPFAM" id="SSF48019">
    <property type="entry name" value="post-AAA+ oligomerization domain-like"/>
    <property type="match status" value="1"/>
</dbReference>
<dbReference type="InterPro" id="IPR050238">
    <property type="entry name" value="DNA_Rep/Repair_Clamp_Loader"/>
</dbReference>
<dbReference type="FunFam" id="1.10.8.60:FF:000013">
    <property type="entry name" value="DNA polymerase III subunit gamma/tau"/>
    <property type="match status" value="1"/>
</dbReference>
<dbReference type="GO" id="GO:0009360">
    <property type="term" value="C:DNA polymerase III complex"/>
    <property type="evidence" value="ECO:0007669"/>
    <property type="project" value="InterPro"/>
</dbReference>
<evidence type="ECO:0000256" key="7">
    <source>
        <dbReference type="ARBA" id="ARBA00022741"/>
    </source>
</evidence>
<dbReference type="KEGG" id="dpx:DAPPUDRAFT_315316"/>
<dbReference type="Pfam" id="PF12362">
    <property type="entry name" value="DUF3646"/>
    <property type="match status" value="1"/>
</dbReference>
<dbReference type="GO" id="GO:0046872">
    <property type="term" value="F:metal ion binding"/>
    <property type="evidence" value="ECO:0007669"/>
    <property type="project" value="UniProtKB-KW"/>
</dbReference>
<protein>
    <recommendedName>
        <fullName evidence="2">DNA-directed DNA polymerase</fullName>
        <ecNumber evidence="2">2.7.7.7</ecNumber>
    </recommendedName>
</protein>
<dbReference type="eggNOG" id="KOG0989">
    <property type="taxonomic scope" value="Eukaryota"/>
</dbReference>
<keyword evidence="9" id="KW-0067">ATP-binding</keyword>
<reference evidence="13 14" key="1">
    <citation type="journal article" date="2011" name="Science">
        <title>The ecoresponsive genome of Daphnia pulex.</title>
        <authorList>
            <person name="Colbourne J.K."/>
            <person name="Pfrender M.E."/>
            <person name="Gilbert D."/>
            <person name="Thomas W.K."/>
            <person name="Tucker A."/>
            <person name="Oakley T.H."/>
            <person name="Tokishita S."/>
            <person name="Aerts A."/>
            <person name="Arnold G.J."/>
            <person name="Basu M.K."/>
            <person name="Bauer D.J."/>
            <person name="Caceres C.E."/>
            <person name="Carmel L."/>
            <person name="Casola C."/>
            <person name="Choi J.H."/>
            <person name="Detter J.C."/>
            <person name="Dong Q."/>
            <person name="Dusheyko S."/>
            <person name="Eads B.D."/>
            <person name="Frohlich T."/>
            <person name="Geiler-Samerotte K.A."/>
            <person name="Gerlach D."/>
            <person name="Hatcher P."/>
            <person name="Jogdeo S."/>
            <person name="Krijgsveld J."/>
            <person name="Kriventseva E.V."/>
            <person name="Kultz D."/>
            <person name="Laforsch C."/>
            <person name="Lindquist E."/>
            <person name="Lopez J."/>
            <person name="Manak J.R."/>
            <person name="Muller J."/>
            <person name="Pangilinan J."/>
            <person name="Patwardhan R.P."/>
            <person name="Pitluck S."/>
            <person name="Pritham E.J."/>
            <person name="Rechtsteiner A."/>
            <person name="Rho M."/>
            <person name="Rogozin I.B."/>
            <person name="Sakarya O."/>
            <person name="Salamov A."/>
            <person name="Schaack S."/>
            <person name="Shapiro H."/>
            <person name="Shiga Y."/>
            <person name="Skalitzky C."/>
            <person name="Smith Z."/>
            <person name="Souvorov A."/>
            <person name="Sung W."/>
            <person name="Tang Z."/>
            <person name="Tsuchiya D."/>
            <person name="Tu H."/>
            <person name="Vos H."/>
            <person name="Wang M."/>
            <person name="Wolf Y.I."/>
            <person name="Yamagata H."/>
            <person name="Yamada T."/>
            <person name="Ye Y."/>
            <person name="Shaw J.R."/>
            <person name="Andrews J."/>
            <person name="Crease T.J."/>
            <person name="Tang H."/>
            <person name="Lucas S.M."/>
            <person name="Robertson H.M."/>
            <person name="Bork P."/>
            <person name="Koonin E.V."/>
            <person name="Zdobnov E.M."/>
            <person name="Grigoriev I.V."/>
            <person name="Lynch M."/>
            <person name="Boore J.L."/>
        </authorList>
    </citation>
    <scope>NUCLEOTIDE SEQUENCE [LARGE SCALE GENOMIC DNA]</scope>
</reference>
<evidence type="ECO:0000256" key="9">
    <source>
        <dbReference type="ARBA" id="ARBA00022840"/>
    </source>
</evidence>
<evidence type="ECO:0000256" key="10">
    <source>
        <dbReference type="ARBA" id="ARBA00022932"/>
    </source>
</evidence>
<accession>E9G9D9</accession>
<dbReference type="CDD" id="cd00009">
    <property type="entry name" value="AAA"/>
    <property type="match status" value="1"/>
</dbReference>
<dbReference type="Pfam" id="PF12169">
    <property type="entry name" value="DNA_pol3_gamma3"/>
    <property type="match status" value="1"/>
</dbReference>
<name>E9G9D9_DAPPU</name>
<keyword evidence="10" id="KW-0239">DNA-directed DNA polymerase</keyword>
<evidence type="ECO:0000256" key="3">
    <source>
        <dbReference type="ARBA" id="ARBA00022679"/>
    </source>
</evidence>
<dbReference type="EC" id="2.7.7.7" evidence="2"/>
<evidence type="ECO:0000256" key="1">
    <source>
        <dbReference type="ARBA" id="ARBA00006360"/>
    </source>
</evidence>
<dbReference type="PANTHER" id="PTHR11669">
    <property type="entry name" value="REPLICATION FACTOR C / DNA POLYMERASE III GAMMA-TAU SUBUNIT"/>
    <property type="match status" value="1"/>
</dbReference>
<evidence type="ECO:0000313" key="13">
    <source>
        <dbReference type="EMBL" id="EFX83893.1"/>
    </source>
</evidence>
<keyword evidence="5" id="KW-0235">DNA replication</keyword>
<dbReference type="SUPFAM" id="SSF52540">
    <property type="entry name" value="P-loop containing nucleoside triphosphate hydrolases"/>
    <property type="match status" value="1"/>
</dbReference>
<dbReference type="PANTHER" id="PTHR11669:SF0">
    <property type="entry name" value="PROTEIN STICHEL-LIKE 2"/>
    <property type="match status" value="1"/>
</dbReference>
<evidence type="ECO:0000256" key="8">
    <source>
        <dbReference type="ARBA" id="ARBA00022833"/>
    </source>
</evidence>
<dbReference type="CDD" id="cd18137">
    <property type="entry name" value="HLD_clamp_pol_III_gamma_tau"/>
    <property type="match status" value="1"/>
</dbReference>
<feature type="domain" description="AAA+ ATPase" evidence="12">
    <location>
        <begin position="60"/>
        <end position="206"/>
    </location>
</feature>
<keyword evidence="14" id="KW-1185">Reference proteome</keyword>
<dbReference type="Pfam" id="PF22608">
    <property type="entry name" value="DNAX_ATPase_lid"/>
    <property type="match status" value="1"/>
</dbReference>
<dbReference type="InterPro" id="IPR022754">
    <property type="entry name" value="DNA_pol_III_gamma-3"/>
</dbReference>
<dbReference type="GO" id="GO:0005524">
    <property type="term" value="F:ATP binding"/>
    <property type="evidence" value="ECO:0007669"/>
    <property type="project" value="UniProtKB-KW"/>
</dbReference>
<keyword evidence="7" id="KW-0547">Nucleotide-binding</keyword>
<evidence type="ECO:0000256" key="2">
    <source>
        <dbReference type="ARBA" id="ARBA00012417"/>
    </source>
</evidence>
<dbReference type="InterPro" id="IPR045085">
    <property type="entry name" value="HLD_clamp_pol_III_gamma_tau"/>
</dbReference>
<keyword evidence="6" id="KW-0479">Metal-binding</keyword>
<dbReference type="Gene3D" id="1.20.272.10">
    <property type="match status" value="1"/>
</dbReference>
<dbReference type="STRING" id="6669.E9G9D9"/>
<keyword evidence="8" id="KW-0862">Zinc</keyword>
<keyword evidence="3" id="KW-0808">Transferase</keyword>
<dbReference type="InParanoid" id="E9G9D9"/>
<dbReference type="Gene3D" id="1.10.8.60">
    <property type="match status" value="1"/>
</dbReference>
<dbReference type="Pfam" id="PF13177">
    <property type="entry name" value="DNA_pol3_delta2"/>
    <property type="match status" value="1"/>
</dbReference>
<dbReference type="PhylomeDB" id="E9G9D9"/>
<organism evidence="13 14">
    <name type="scientific">Daphnia pulex</name>
    <name type="common">Water flea</name>
    <dbReference type="NCBI Taxonomy" id="6669"/>
    <lineage>
        <taxon>Eukaryota</taxon>
        <taxon>Metazoa</taxon>
        <taxon>Ecdysozoa</taxon>
        <taxon>Arthropoda</taxon>
        <taxon>Crustacea</taxon>
        <taxon>Branchiopoda</taxon>
        <taxon>Diplostraca</taxon>
        <taxon>Cladocera</taxon>
        <taxon>Anomopoda</taxon>
        <taxon>Daphniidae</taxon>
        <taxon>Daphnia</taxon>
    </lineage>
</organism>
<dbReference type="OMA" id="FPNPRTW"/>
<dbReference type="InterPro" id="IPR012763">
    <property type="entry name" value="DNA_pol_III_sug/sutau_N"/>
</dbReference>
<evidence type="ECO:0000259" key="12">
    <source>
        <dbReference type="SMART" id="SM00382"/>
    </source>
</evidence>
<comment type="catalytic activity">
    <reaction evidence="11">
        <text>DNA(n) + a 2'-deoxyribonucleoside 5'-triphosphate = DNA(n+1) + diphosphate</text>
        <dbReference type="Rhea" id="RHEA:22508"/>
        <dbReference type="Rhea" id="RHEA-COMP:17339"/>
        <dbReference type="Rhea" id="RHEA-COMP:17340"/>
        <dbReference type="ChEBI" id="CHEBI:33019"/>
        <dbReference type="ChEBI" id="CHEBI:61560"/>
        <dbReference type="ChEBI" id="CHEBI:173112"/>
        <dbReference type="EC" id="2.7.7.7"/>
    </reaction>
</comment>
<dbReference type="Gene3D" id="3.40.50.300">
    <property type="entry name" value="P-loop containing nucleotide triphosphate hydrolases"/>
    <property type="match status" value="1"/>
</dbReference>
<dbReference type="GO" id="GO:0003677">
    <property type="term" value="F:DNA binding"/>
    <property type="evidence" value="ECO:0007669"/>
    <property type="project" value="InterPro"/>
</dbReference>
<keyword evidence="4" id="KW-0548">Nucleotidyltransferase</keyword>
<proteinExistence type="inferred from homology"/>
<evidence type="ECO:0000256" key="6">
    <source>
        <dbReference type="ARBA" id="ARBA00022723"/>
    </source>
</evidence>
<comment type="similarity">
    <text evidence="1">Belongs to the DnaX/STICHEL family.</text>
</comment>
<dbReference type="InterPro" id="IPR003593">
    <property type="entry name" value="AAA+_ATPase"/>
</dbReference>
<dbReference type="SMART" id="SM00382">
    <property type="entry name" value="AAA"/>
    <property type="match status" value="1"/>
</dbReference>
<dbReference type="EMBL" id="GL732536">
    <property type="protein sequence ID" value="EFX83893.1"/>
    <property type="molecule type" value="Genomic_DNA"/>
</dbReference>
<dbReference type="InterPro" id="IPR027417">
    <property type="entry name" value="P-loop_NTPase"/>
</dbReference>
<dbReference type="AlphaFoldDB" id="E9G9D9"/>
<evidence type="ECO:0000256" key="11">
    <source>
        <dbReference type="ARBA" id="ARBA00049244"/>
    </source>
</evidence>
<dbReference type="HOGENOM" id="CLU_006229_0_7_1"/>
<dbReference type="GO" id="GO:0003887">
    <property type="term" value="F:DNA-directed DNA polymerase activity"/>
    <property type="evidence" value="ECO:0007669"/>
    <property type="project" value="UniProtKB-KW"/>
</dbReference>
<gene>
    <name evidence="13" type="ORF">DAPPUDRAFT_315316</name>
</gene>
<sequence>MLPLEPTDSGLFSPSDLPTVRQGEGYRVLARKYRPRRFSQVVGQNILVRLISQALKRDRLGHGFLFSGMRGIGKTTTARLLACYLNCLNLRQTEGEIEPCGVCDSCRAFEAEKHIDIIEMDAASHTGVDDIREILEACRYRPVLGRYKVFIIDEVHMLSKNAFNALLKTLEEPPEHVKFIFATTEIQKVLPTVVSRCLRFDLKRLDPAVLVPYLQDICTKETIKADPEALLLLAQAGGGSARDSLSLLDQAILLAEQQSQENPCIQAQDVGQMLGLLDRKAFHTLFEAILQGDAKASVETAQSLEGEGIDPLRVMEELSTFVHHLSCLKVGVKEGLLGMSVEEKNFLEHKAQQAELPTLGRLWQMLLKGREEVERAAFPQRAFEMVLVRLAYVTTLPTPDQLLKGAASPKKEIAVSPTIQIKLTPPLPSQASFSPLLQDFKGLIEAVIAKREGLLQTHLLQDIVLVTFEQGRLEISLKPGAPTDLPKRLQAFLKDYTGTSWKVILVPFSENLGPTLSEKKAEQERLIKEKVNAHPILEKARAFFPGVVLEEVKTLP</sequence>
<dbReference type="NCBIfam" id="TIGR02397">
    <property type="entry name" value="dnaX_nterm"/>
    <property type="match status" value="1"/>
</dbReference>
<dbReference type="FunFam" id="1.20.272.10:FF:000003">
    <property type="entry name" value="DNA polymerase III subunit gamma/tau"/>
    <property type="match status" value="1"/>
</dbReference>
<dbReference type="InterPro" id="IPR022107">
    <property type="entry name" value="DNA_pol_III_gamma/tau_C"/>
</dbReference>
<evidence type="ECO:0000256" key="5">
    <source>
        <dbReference type="ARBA" id="ARBA00022705"/>
    </source>
</evidence>
<dbReference type="Proteomes" id="UP000000305">
    <property type="component" value="Unassembled WGS sequence"/>
</dbReference>
<dbReference type="FunFam" id="3.40.50.300:FF:000014">
    <property type="entry name" value="DNA polymerase III subunit gamma/tau"/>
    <property type="match status" value="1"/>
</dbReference>
<dbReference type="InterPro" id="IPR008921">
    <property type="entry name" value="DNA_pol3_clamp-load_cplx_C"/>
</dbReference>
<dbReference type="OrthoDB" id="8123313at2759"/>
<dbReference type="GO" id="GO:0006261">
    <property type="term" value="P:DNA-templated DNA replication"/>
    <property type="evidence" value="ECO:0000318"/>
    <property type="project" value="GO_Central"/>
</dbReference>
<evidence type="ECO:0000313" key="14">
    <source>
        <dbReference type="Proteomes" id="UP000000305"/>
    </source>
</evidence>